<keyword evidence="1" id="KW-0472">Membrane</keyword>
<evidence type="ECO:0000313" key="2">
    <source>
        <dbReference type="EMBL" id="PXX79760.1"/>
    </source>
</evidence>
<keyword evidence="3" id="KW-1185">Reference proteome</keyword>
<feature type="transmembrane region" description="Helical" evidence="1">
    <location>
        <begin position="12"/>
        <end position="30"/>
    </location>
</feature>
<organism evidence="2 3">
    <name type="scientific">Dielma fastidiosa</name>
    <dbReference type="NCBI Taxonomy" id="1034346"/>
    <lineage>
        <taxon>Bacteria</taxon>
        <taxon>Bacillati</taxon>
        <taxon>Bacillota</taxon>
        <taxon>Erysipelotrichia</taxon>
        <taxon>Erysipelotrichales</taxon>
        <taxon>Erysipelotrichaceae</taxon>
        <taxon>Dielma</taxon>
    </lineage>
</organism>
<evidence type="ECO:0000313" key="3">
    <source>
        <dbReference type="Proteomes" id="UP000247612"/>
    </source>
</evidence>
<dbReference type="Proteomes" id="UP000247612">
    <property type="component" value="Unassembled WGS sequence"/>
</dbReference>
<evidence type="ECO:0000256" key="1">
    <source>
        <dbReference type="SAM" id="Phobius"/>
    </source>
</evidence>
<name>A0A318KQ04_9FIRM</name>
<reference evidence="2 3" key="1">
    <citation type="submission" date="2018-05" db="EMBL/GenBank/DDBJ databases">
        <title>Genomic Encyclopedia of Type Strains, Phase IV (KMG-IV): sequencing the most valuable type-strain genomes for metagenomic binning, comparative biology and taxonomic classification.</title>
        <authorList>
            <person name="Goeker M."/>
        </authorList>
    </citation>
    <scope>NUCLEOTIDE SEQUENCE [LARGE SCALE GENOMIC DNA]</scope>
    <source>
        <strain evidence="2 3">JC118</strain>
    </source>
</reference>
<keyword evidence="1" id="KW-0812">Transmembrane</keyword>
<dbReference type="EMBL" id="QJKH01000005">
    <property type="protein sequence ID" value="PXX79760.1"/>
    <property type="molecule type" value="Genomic_DNA"/>
</dbReference>
<accession>A0A318KQ04</accession>
<comment type="caution">
    <text evidence="2">The sequence shown here is derived from an EMBL/GenBank/DDBJ whole genome shotgun (WGS) entry which is preliminary data.</text>
</comment>
<dbReference type="AlphaFoldDB" id="A0A318KQ04"/>
<proteinExistence type="predicted"/>
<sequence length="36" mass="4230">MRDKLKKTYGKYIESKLALIISIITLLIVLTKDFLF</sequence>
<protein>
    <submittedName>
        <fullName evidence="2">Uncharacterized protein</fullName>
    </submittedName>
</protein>
<keyword evidence="1" id="KW-1133">Transmembrane helix</keyword>
<gene>
    <name evidence="2" type="ORF">DES51_105234</name>
</gene>